<feature type="domain" description="D-glutamate cyclase-like C-terminal" evidence="1">
    <location>
        <begin position="51"/>
        <end position="335"/>
    </location>
</feature>
<dbReference type="Proteomes" id="UP001164693">
    <property type="component" value="Chromosome"/>
</dbReference>
<name>A0ABY7JRG1_9ACTN</name>
<dbReference type="Pfam" id="PF14336">
    <property type="entry name" value="GLUCM-like_C"/>
    <property type="match status" value="1"/>
</dbReference>
<dbReference type="InterPro" id="IPR025504">
    <property type="entry name" value="GLUCM_C"/>
</dbReference>
<keyword evidence="3" id="KW-1185">Reference proteome</keyword>
<dbReference type="PANTHER" id="PTHR32022">
    <property type="entry name" value="D-GLUTAMATE CYCLASE, MITOCHONDRIAL"/>
    <property type="match status" value="1"/>
</dbReference>
<evidence type="ECO:0000313" key="3">
    <source>
        <dbReference type="Proteomes" id="UP001164693"/>
    </source>
</evidence>
<protein>
    <submittedName>
        <fullName evidence="2">DUF4392 domain-containing protein</fullName>
    </submittedName>
</protein>
<dbReference type="Gene3D" id="3.90.1640.20">
    <property type="entry name" value="TON_0340"/>
    <property type="match status" value="1"/>
</dbReference>
<evidence type="ECO:0000313" key="2">
    <source>
        <dbReference type="EMBL" id="WAX55150.1"/>
    </source>
</evidence>
<evidence type="ECO:0000259" key="1">
    <source>
        <dbReference type="Pfam" id="PF14336"/>
    </source>
</evidence>
<organism evidence="2 3">
    <name type="scientific">Jatrophihabitans cynanchi</name>
    <dbReference type="NCBI Taxonomy" id="2944128"/>
    <lineage>
        <taxon>Bacteria</taxon>
        <taxon>Bacillati</taxon>
        <taxon>Actinomycetota</taxon>
        <taxon>Actinomycetes</taxon>
        <taxon>Jatrophihabitantales</taxon>
        <taxon>Jatrophihabitantaceae</taxon>
        <taxon>Jatrophihabitans</taxon>
    </lineage>
</organism>
<reference evidence="2" key="1">
    <citation type="submission" date="2022-05" db="EMBL/GenBank/DDBJ databases">
        <title>Jatrophihabitans sp. SB3-54 whole genome sequence.</title>
        <authorList>
            <person name="Suh M.K."/>
            <person name="Eom M.K."/>
            <person name="Kim J.S."/>
            <person name="Kim H.S."/>
            <person name="Do H.E."/>
            <person name="Shin Y.K."/>
            <person name="Lee J.-S."/>
        </authorList>
    </citation>
    <scope>NUCLEOTIDE SEQUENCE</scope>
    <source>
        <strain evidence="2">SB3-54</strain>
    </source>
</reference>
<accession>A0ABY7JRG1</accession>
<dbReference type="PANTHER" id="PTHR32022:SF10">
    <property type="entry name" value="D-GLUTAMATE CYCLASE, MITOCHONDRIAL"/>
    <property type="match status" value="1"/>
</dbReference>
<proteinExistence type="predicted"/>
<dbReference type="RefSeq" id="WP_269441653.1">
    <property type="nucleotide sequence ID" value="NZ_CP097463.1"/>
</dbReference>
<gene>
    <name evidence="2" type="ORF">M6B22_11320</name>
</gene>
<sequence>MTANEPDAAVRRIGEGIDRLLTADLPNRGRIDILYPHFRDFYGEPLTLLAARTLTAAVRPGDLVLIATGWLNRPYVSTDVAESDGPTGAAALARAVRIGLGAVPVILVEPELVPAMTGVVHAAGLRCLPLAEAVRTGDADVLLHAAAVVAYPADRAAAGAAAEGLFVHRVGAFIAIEKGGANEAGRVHMSQGRECTATVASMDSLIALCRERSVPTIGIGDGGNELGMGNAGGSLRDVLPYGRDCGCGCGGGVVPAAETDVAVPVTVSNWGGYGICAALAAVLGRPEVMHDERLEHRMLQACSAAGLIDGVTGFTEPTSDGLDEDVHLAIVTLLRTLIGCGVEVAAWPG</sequence>
<dbReference type="EMBL" id="CP097463">
    <property type="protein sequence ID" value="WAX55150.1"/>
    <property type="molecule type" value="Genomic_DNA"/>
</dbReference>